<feature type="transmembrane region" description="Helical" evidence="9">
    <location>
        <begin position="35"/>
        <end position="54"/>
    </location>
</feature>
<dbReference type="eggNOG" id="ENOG502S76V">
    <property type="taxonomic scope" value="Eukaryota"/>
</dbReference>
<dbReference type="HOGENOM" id="CLU_170555_1_0_1"/>
<comment type="similarity">
    <text evidence="2">Belongs to the V-ATPase e1/e2 subunit family.</text>
</comment>
<keyword evidence="6 9" id="KW-1133">Transmembrane helix</keyword>
<comment type="caution">
    <text evidence="10">The sequence shown here is derived from an EMBL/GenBank/DDBJ whole genome shotgun (WGS) entry which is preliminary data.</text>
</comment>
<reference evidence="10 11" key="2">
    <citation type="journal article" date="2012" name="Open Biol.">
        <title>Characteristics of nucleosomes and linker DNA regions on the genome of the basidiomycete Mixia osmundae revealed by mono- and dinucleosome mapping.</title>
        <authorList>
            <person name="Nishida H."/>
            <person name="Kondo S."/>
            <person name="Matsumoto T."/>
            <person name="Suzuki Y."/>
            <person name="Yoshikawa H."/>
            <person name="Taylor T.D."/>
            <person name="Sugiyama J."/>
        </authorList>
    </citation>
    <scope>NUCLEOTIDE SEQUENCE [LARGE SCALE GENOMIC DNA]</scope>
    <source>
        <strain evidence="11">CBS 9802 / IAM 14324 / JCM 22182 / KY 12970</strain>
    </source>
</reference>
<evidence type="ECO:0000256" key="1">
    <source>
        <dbReference type="ARBA" id="ARBA00004127"/>
    </source>
</evidence>
<evidence type="ECO:0000256" key="5">
    <source>
        <dbReference type="ARBA" id="ARBA00022781"/>
    </source>
</evidence>
<gene>
    <name evidence="10" type="primary">Mo06667</name>
    <name evidence="10" type="ORF">E5Q_06667</name>
</gene>
<evidence type="ECO:0000256" key="4">
    <source>
        <dbReference type="ARBA" id="ARBA00022692"/>
    </source>
</evidence>
<evidence type="ECO:0000256" key="3">
    <source>
        <dbReference type="ARBA" id="ARBA00022448"/>
    </source>
</evidence>
<dbReference type="InParanoid" id="G7EAV4"/>
<evidence type="ECO:0000313" key="10">
    <source>
        <dbReference type="EMBL" id="GAA99964.1"/>
    </source>
</evidence>
<dbReference type="Pfam" id="PF05493">
    <property type="entry name" value="ATP_synt_H"/>
    <property type="match status" value="1"/>
</dbReference>
<keyword evidence="8 9" id="KW-0472">Membrane</keyword>
<dbReference type="RefSeq" id="XP_014565537.1">
    <property type="nucleotide sequence ID" value="XM_014710051.1"/>
</dbReference>
<dbReference type="GO" id="GO:0000220">
    <property type="term" value="C:vacuolar proton-transporting V-type ATPase, V0 domain"/>
    <property type="evidence" value="ECO:0007669"/>
    <property type="project" value="TreeGrafter"/>
</dbReference>
<name>G7EAV4_MIXOS</name>
<accession>G7EAV4</accession>
<evidence type="ECO:0000256" key="2">
    <source>
        <dbReference type="ARBA" id="ARBA00008328"/>
    </source>
</evidence>
<keyword evidence="5" id="KW-0375">Hydrogen ion transport</keyword>
<evidence type="ECO:0008006" key="12">
    <source>
        <dbReference type="Google" id="ProtNLM"/>
    </source>
</evidence>
<dbReference type="GO" id="GO:0007035">
    <property type="term" value="P:vacuolar acidification"/>
    <property type="evidence" value="ECO:0007669"/>
    <property type="project" value="TreeGrafter"/>
</dbReference>
<organism evidence="10 11">
    <name type="scientific">Mixia osmundae (strain CBS 9802 / IAM 14324 / JCM 22182 / KY 12970)</name>
    <dbReference type="NCBI Taxonomy" id="764103"/>
    <lineage>
        <taxon>Eukaryota</taxon>
        <taxon>Fungi</taxon>
        <taxon>Dikarya</taxon>
        <taxon>Basidiomycota</taxon>
        <taxon>Pucciniomycotina</taxon>
        <taxon>Mixiomycetes</taxon>
        <taxon>Mixiales</taxon>
        <taxon>Mixiaceae</taxon>
        <taxon>Mixia</taxon>
    </lineage>
</organism>
<dbReference type="FunCoup" id="G7EAV4">
    <property type="interactions" value="68"/>
</dbReference>
<dbReference type="OMA" id="WAITYLC"/>
<proteinExistence type="inferred from homology"/>
<dbReference type="PANTHER" id="PTHR12263">
    <property type="entry name" value="VACUOLAR ATP SYNTHASE SUBUNIT H"/>
    <property type="match status" value="1"/>
</dbReference>
<dbReference type="STRING" id="764103.G7EAV4"/>
<dbReference type="Proteomes" id="UP000009131">
    <property type="component" value="Unassembled WGS sequence"/>
</dbReference>
<dbReference type="GO" id="GO:0046961">
    <property type="term" value="F:proton-transporting ATPase activity, rotational mechanism"/>
    <property type="evidence" value="ECO:0007669"/>
    <property type="project" value="InterPro"/>
</dbReference>
<dbReference type="PANTHER" id="PTHR12263:SF0">
    <property type="entry name" value="V-TYPE PROTON ATPASE SUBUNIT"/>
    <property type="match status" value="1"/>
</dbReference>
<evidence type="ECO:0000256" key="8">
    <source>
        <dbReference type="ARBA" id="ARBA00023136"/>
    </source>
</evidence>
<sequence length="77" mass="8314">MSGLTIVIVGAIAAGLAFAGFTFTPKGPNHEVTRVSIVMLIVCFYLMWSITYLAQLHPLIEPKHSGVRNLDDDAGAR</sequence>
<dbReference type="OrthoDB" id="1508846at2759"/>
<keyword evidence="4 9" id="KW-0812">Transmembrane</keyword>
<dbReference type="AlphaFoldDB" id="G7EAV4"/>
<evidence type="ECO:0000256" key="6">
    <source>
        <dbReference type="ARBA" id="ARBA00022989"/>
    </source>
</evidence>
<dbReference type="GO" id="GO:0012505">
    <property type="term" value="C:endomembrane system"/>
    <property type="evidence" value="ECO:0007669"/>
    <property type="project" value="UniProtKB-SubCell"/>
</dbReference>
<evidence type="ECO:0000256" key="9">
    <source>
        <dbReference type="SAM" id="Phobius"/>
    </source>
</evidence>
<evidence type="ECO:0000256" key="7">
    <source>
        <dbReference type="ARBA" id="ARBA00023065"/>
    </source>
</evidence>
<keyword evidence="7" id="KW-0406">Ion transport</keyword>
<dbReference type="EMBL" id="BABT02000252">
    <property type="protein sequence ID" value="GAA99964.1"/>
    <property type="molecule type" value="Genomic_DNA"/>
</dbReference>
<protein>
    <recommendedName>
        <fullName evidence="12">V-type proton ATPase subunit</fullName>
    </recommendedName>
</protein>
<keyword evidence="3" id="KW-0813">Transport</keyword>
<evidence type="ECO:0000313" key="11">
    <source>
        <dbReference type="Proteomes" id="UP000009131"/>
    </source>
</evidence>
<dbReference type="InterPro" id="IPR008389">
    <property type="entry name" value="ATPase_V0-cplx_e1/e2_su"/>
</dbReference>
<keyword evidence="11" id="KW-1185">Reference proteome</keyword>
<comment type="subcellular location">
    <subcellularLocation>
        <location evidence="1">Endomembrane system</location>
        <topology evidence="1">Multi-pass membrane protein</topology>
    </subcellularLocation>
</comment>
<reference evidence="10 11" key="1">
    <citation type="journal article" date="2011" name="J. Gen. Appl. Microbiol.">
        <title>Draft genome sequencing of the enigmatic basidiomycete Mixia osmundae.</title>
        <authorList>
            <person name="Nishida H."/>
            <person name="Nagatsuka Y."/>
            <person name="Sugiyama J."/>
        </authorList>
    </citation>
    <scope>NUCLEOTIDE SEQUENCE [LARGE SCALE GENOMIC DNA]</scope>
    <source>
        <strain evidence="11">CBS 9802 / IAM 14324 / JCM 22182 / KY 12970</strain>
    </source>
</reference>